<dbReference type="InterPro" id="IPR007528">
    <property type="entry name" value="RINT1_Tip20"/>
</dbReference>
<dbReference type="GO" id="GO:0070939">
    <property type="term" value="C:Dsl1/NZR complex"/>
    <property type="evidence" value="ECO:0007669"/>
    <property type="project" value="InterPro"/>
</dbReference>
<accession>S7QP31</accession>
<dbReference type="OMA" id="GMTWEVL"/>
<dbReference type="AlphaFoldDB" id="S7QP31"/>
<dbReference type="Gene3D" id="1.20.58.1420">
    <property type="entry name" value="Dsl1p vesicle tethering complex, Tip20p subunit, domain B"/>
    <property type="match status" value="1"/>
</dbReference>
<evidence type="ECO:0000313" key="3">
    <source>
        <dbReference type="Proteomes" id="UP000030669"/>
    </source>
</evidence>
<keyword evidence="3" id="KW-1185">Reference proteome</keyword>
<evidence type="ECO:0000313" key="2">
    <source>
        <dbReference type="EMBL" id="EPQ61062.1"/>
    </source>
</evidence>
<dbReference type="OrthoDB" id="407410at2759"/>
<dbReference type="GeneID" id="19303357"/>
<dbReference type="GO" id="GO:0006888">
    <property type="term" value="P:endoplasmic reticulum to Golgi vesicle-mediated transport"/>
    <property type="evidence" value="ECO:0007669"/>
    <property type="project" value="InterPro"/>
</dbReference>
<keyword evidence="1" id="KW-0175">Coiled coil</keyword>
<name>S7QP31_GLOTA</name>
<proteinExistence type="predicted"/>
<dbReference type="PANTHER" id="PTHR13520:SF0">
    <property type="entry name" value="RAD50-INTERACTING PROTEIN 1"/>
    <property type="match status" value="1"/>
</dbReference>
<dbReference type="KEGG" id="gtr:GLOTRDRAFT_135623"/>
<dbReference type="HOGENOM" id="CLU_015529_0_0_1"/>
<protein>
    <recommendedName>
        <fullName evidence="4">RINT-1 family protein</fullName>
    </recommendedName>
</protein>
<dbReference type="InterPro" id="IPR042042">
    <property type="entry name" value="Tip20p_domB"/>
</dbReference>
<gene>
    <name evidence="2" type="ORF">GLOTRDRAFT_135623</name>
</gene>
<dbReference type="STRING" id="670483.S7QP31"/>
<dbReference type="RefSeq" id="XP_007861321.1">
    <property type="nucleotide sequence ID" value="XM_007863130.1"/>
</dbReference>
<reference evidence="2 3" key="1">
    <citation type="journal article" date="2012" name="Science">
        <title>The Paleozoic origin of enzymatic lignin decomposition reconstructed from 31 fungal genomes.</title>
        <authorList>
            <person name="Floudas D."/>
            <person name="Binder M."/>
            <person name="Riley R."/>
            <person name="Barry K."/>
            <person name="Blanchette R.A."/>
            <person name="Henrissat B."/>
            <person name="Martinez A.T."/>
            <person name="Otillar R."/>
            <person name="Spatafora J.W."/>
            <person name="Yadav J.S."/>
            <person name="Aerts A."/>
            <person name="Benoit I."/>
            <person name="Boyd A."/>
            <person name="Carlson A."/>
            <person name="Copeland A."/>
            <person name="Coutinho P.M."/>
            <person name="de Vries R.P."/>
            <person name="Ferreira P."/>
            <person name="Findley K."/>
            <person name="Foster B."/>
            <person name="Gaskell J."/>
            <person name="Glotzer D."/>
            <person name="Gorecki P."/>
            <person name="Heitman J."/>
            <person name="Hesse C."/>
            <person name="Hori C."/>
            <person name="Igarashi K."/>
            <person name="Jurgens J.A."/>
            <person name="Kallen N."/>
            <person name="Kersten P."/>
            <person name="Kohler A."/>
            <person name="Kuees U."/>
            <person name="Kumar T.K.A."/>
            <person name="Kuo A."/>
            <person name="LaButti K."/>
            <person name="Larrondo L.F."/>
            <person name="Lindquist E."/>
            <person name="Ling A."/>
            <person name="Lombard V."/>
            <person name="Lucas S."/>
            <person name="Lundell T."/>
            <person name="Martin R."/>
            <person name="McLaughlin D.J."/>
            <person name="Morgenstern I."/>
            <person name="Morin E."/>
            <person name="Murat C."/>
            <person name="Nagy L.G."/>
            <person name="Nolan M."/>
            <person name="Ohm R.A."/>
            <person name="Patyshakuliyeva A."/>
            <person name="Rokas A."/>
            <person name="Ruiz-Duenas F.J."/>
            <person name="Sabat G."/>
            <person name="Salamov A."/>
            <person name="Samejima M."/>
            <person name="Schmutz J."/>
            <person name="Slot J.C."/>
            <person name="St John F."/>
            <person name="Stenlid J."/>
            <person name="Sun H."/>
            <person name="Sun S."/>
            <person name="Syed K."/>
            <person name="Tsang A."/>
            <person name="Wiebenga A."/>
            <person name="Young D."/>
            <person name="Pisabarro A."/>
            <person name="Eastwood D.C."/>
            <person name="Martin F."/>
            <person name="Cullen D."/>
            <person name="Grigoriev I.V."/>
            <person name="Hibbett D.S."/>
        </authorList>
    </citation>
    <scope>NUCLEOTIDE SEQUENCE [LARGE SCALE GENOMIC DNA]</scope>
    <source>
        <strain evidence="2 3">ATCC 11539</strain>
    </source>
</reference>
<dbReference type="PANTHER" id="PTHR13520">
    <property type="entry name" value="RAD50-INTERACTING PROTEIN 1 RINT-1"/>
    <property type="match status" value="1"/>
</dbReference>
<dbReference type="eggNOG" id="KOG2218">
    <property type="taxonomic scope" value="Eukaryota"/>
</dbReference>
<organism evidence="2 3">
    <name type="scientific">Gloeophyllum trabeum (strain ATCC 11539 / FP-39264 / Madison 617)</name>
    <name type="common">Brown rot fungus</name>
    <dbReference type="NCBI Taxonomy" id="670483"/>
    <lineage>
        <taxon>Eukaryota</taxon>
        <taxon>Fungi</taxon>
        <taxon>Dikarya</taxon>
        <taxon>Basidiomycota</taxon>
        <taxon>Agaricomycotina</taxon>
        <taxon>Agaricomycetes</taxon>
        <taxon>Gloeophyllales</taxon>
        <taxon>Gloeophyllaceae</taxon>
        <taxon>Gloeophyllum</taxon>
    </lineage>
</organism>
<evidence type="ECO:0000256" key="1">
    <source>
        <dbReference type="SAM" id="Coils"/>
    </source>
</evidence>
<feature type="coiled-coil region" evidence="1">
    <location>
        <begin position="39"/>
        <end position="73"/>
    </location>
</feature>
<evidence type="ECO:0008006" key="4">
    <source>
        <dbReference type="Google" id="ProtNLM"/>
    </source>
</evidence>
<dbReference type="Pfam" id="PF04437">
    <property type="entry name" value="RINT1_TIP1"/>
    <property type="match status" value="1"/>
</dbReference>
<dbReference type="Proteomes" id="UP000030669">
    <property type="component" value="Unassembled WGS sequence"/>
</dbReference>
<dbReference type="GO" id="GO:0060628">
    <property type="term" value="P:regulation of ER to Golgi vesicle-mediated transport"/>
    <property type="evidence" value="ECO:0007669"/>
    <property type="project" value="TreeGrafter"/>
</dbReference>
<dbReference type="PROSITE" id="PS51386">
    <property type="entry name" value="RINT1_TIP20"/>
    <property type="match status" value="1"/>
</dbReference>
<sequence>MASADIQKYLSPPSGQTAETAASQFLDARFATWSDVQASDGLEDLVEQSRRLNEELQSRLSASEANIQERIAETRSSAEAQLHKAQELSLLRHSLADELSYLSNELVSSLSDEAKQPTLLEEIETLHRSLKEVETVKSYVQVVERGLQLSEAAVQDVTSTPPSTPVSRSSLKRYEKLQQFVASISDACNTAEDGAGPQKLRLVSFLEAIRESAWTSIKSALSEPLLSAAETLRWPMKVDYASASQKDRNTFEASFLSLITLQSIGEELHRTSAPSTNPQVGLYPMQALVQPVSLRFKYHFEGSRQTNKLDKPEWYFSHVLNVITEQRAFMDTVIQKLVDSTPYKGVNAWCELVLLLLALPTRKILRTMSALLPHPSLLAHTIYQALAFDSALREAGFGLAHTTAGKRFRKPPLQGGEKAEDDHWPGVSDVILGRSEWFEVWLEGERKFAEDQYHNIISASDAWLISDDDADEDGRIERSLRPTISARRVKALIEQVTDRYAPLPSYNHRFSFLTTIQLPLLSAYHSRIAASLDAFETLSSAFVRAVPGAMTVGGGSTEAGVKIGDTRRLADGVRGTVSLVKAFISARFVEKTMVDWGEDTLFLELWTEINRQEPLRNSAKLNPLLPAVEYRPTDVPEGTIYDELVAQYRRLSARAEDMIAQQVYGEVEGGLRPHWGMLSSPDPAMEGSDDLAIAPTILGPVALLSSHLTFLQSSLPEITFTVLYRRIAARLCTHILHRAVLYRGRRRLTLREGRAVQRECELWVDTCQMAFGSTSIGRPRVEAPWRKLIMAARLLGAEGERWEQVVDATFGTKGTADWEDVMTDAVGYCELGRDEVMQILRMREDFAQ</sequence>
<dbReference type="GO" id="GO:0006890">
    <property type="term" value="P:retrograde vesicle-mediated transport, Golgi to endoplasmic reticulum"/>
    <property type="evidence" value="ECO:0007669"/>
    <property type="project" value="InterPro"/>
</dbReference>
<dbReference type="EMBL" id="KB469296">
    <property type="protein sequence ID" value="EPQ61062.1"/>
    <property type="molecule type" value="Genomic_DNA"/>
</dbReference>